<keyword evidence="2" id="KW-0732">Signal</keyword>
<feature type="chain" id="PRO_5045123572" description="Apple domain-containing protein" evidence="2">
    <location>
        <begin position="18"/>
        <end position="482"/>
    </location>
</feature>
<evidence type="ECO:0000313" key="4">
    <source>
        <dbReference type="EMBL" id="KAJ5282441.1"/>
    </source>
</evidence>
<dbReference type="EMBL" id="JAPVEB010000001">
    <property type="protein sequence ID" value="KAJ5282441.1"/>
    <property type="molecule type" value="Genomic_DNA"/>
</dbReference>
<comment type="caution">
    <text evidence="4">The sequence shown here is derived from an EMBL/GenBank/DDBJ whole genome shotgun (WGS) entry which is preliminary data.</text>
</comment>
<dbReference type="InterPro" id="IPR003609">
    <property type="entry name" value="Pan_app"/>
</dbReference>
<name>A0ABQ8WUQ1_PENCH</name>
<feature type="coiled-coil region" evidence="1">
    <location>
        <begin position="294"/>
        <end position="379"/>
    </location>
</feature>
<accession>A0ABQ8WUQ1</accession>
<proteinExistence type="predicted"/>
<evidence type="ECO:0000259" key="3">
    <source>
        <dbReference type="Pfam" id="PF00024"/>
    </source>
</evidence>
<evidence type="ECO:0000313" key="5">
    <source>
        <dbReference type="Proteomes" id="UP001220256"/>
    </source>
</evidence>
<reference evidence="4 5" key="1">
    <citation type="journal article" date="2023" name="IMA Fungus">
        <title>Comparative genomic study of the Penicillium genus elucidates a diverse pangenome and 15 lateral gene transfer events.</title>
        <authorList>
            <person name="Petersen C."/>
            <person name="Sorensen T."/>
            <person name="Nielsen M.R."/>
            <person name="Sondergaard T.E."/>
            <person name="Sorensen J.L."/>
            <person name="Fitzpatrick D.A."/>
            <person name="Frisvad J.C."/>
            <person name="Nielsen K.L."/>
        </authorList>
    </citation>
    <scope>NUCLEOTIDE SEQUENCE [LARGE SCALE GENOMIC DNA]</scope>
    <source>
        <strain evidence="4 5">IBT 3361</strain>
    </source>
</reference>
<organism evidence="4 5">
    <name type="scientific">Penicillium chrysogenum</name>
    <name type="common">Penicillium notatum</name>
    <dbReference type="NCBI Taxonomy" id="5076"/>
    <lineage>
        <taxon>Eukaryota</taxon>
        <taxon>Fungi</taxon>
        <taxon>Dikarya</taxon>
        <taxon>Ascomycota</taxon>
        <taxon>Pezizomycotina</taxon>
        <taxon>Eurotiomycetes</taxon>
        <taxon>Eurotiomycetidae</taxon>
        <taxon>Eurotiales</taxon>
        <taxon>Aspergillaceae</taxon>
        <taxon>Penicillium</taxon>
        <taxon>Penicillium chrysogenum species complex</taxon>
    </lineage>
</organism>
<dbReference type="Pfam" id="PF00024">
    <property type="entry name" value="PAN_1"/>
    <property type="match status" value="1"/>
</dbReference>
<dbReference type="Gene3D" id="3.50.4.10">
    <property type="entry name" value="Hepatocyte Growth Factor"/>
    <property type="match status" value="1"/>
</dbReference>
<keyword evidence="1" id="KW-0175">Coiled coil</keyword>
<protein>
    <recommendedName>
        <fullName evidence="3">Apple domain-containing protein</fullName>
    </recommendedName>
</protein>
<keyword evidence="5" id="KW-1185">Reference proteome</keyword>
<gene>
    <name evidence="4" type="ORF">N7505_000421</name>
</gene>
<evidence type="ECO:0000256" key="2">
    <source>
        <dbReference type="SAM" id="SignalP"/>
    </source>
</evidence>
<evidence type="ECO:0000256" key="1">
    <source>
        <dbReference type="SAM" id="Coils"/>
    </source>
</evidence>
<feature type="signal peptide" evidence="2">
    <location>
        <begin position="1"/>
        <end position="17"/>
    </location>
</feature>
<dbReference type="Proteomes" id="UP001220256">
    <property type="component" value="Unassembled WGS sequence"/>
</dbReference>
<feature type="domain" description="Apple" evidence="3">
    <location>
        <begin position="425"/>
        <end position="468"/>
    </location>
</feature>
<sequence length="482" mass="53658">MVAKSSLLLLGAALAFADQAPIGGSSECLRTGNPNECCLNGAPSDKVTIDDRTFLITCGSRYISLDSFGKPFTAKNALDCATHCAEDPSCEASSFNTRGNPNRGNCFFTLGDNMDHQDDGNWISFTEISTSSSCLESNDRNACCSDPTQQKGEVSIDNAKWKWTCGTMLRVNPTKIEAANAFECASRCASEGCEAVSFRILDENAKGNCFFVADNNNKDQRPVHKFMTLVKVEKDEDDDDITKPEPECEKCTKERDQCIDDNKICNDNLEQAQHDLDMCESNQADPEKLKQCELGRLESEKAAEECRLDSAKIEEKRKQCREDERACEKEKAELNNQKHQCENDRSRLNQDLKDKEDEITELKSQIKSLNEKINACNTSTPGGKCRTNLVEAEPGDDQCIISAGNEQFKIHYAKLDDARGVANFRTPRAASFKDCAEQCAKDKKCVRFLWKTNGKDKTCYMRSTGKGMVPTQHSDWSSGQLL</sequence>